<dbReference type="SUPFAM" id="SSF53474">
    <property type="entry name" value="alpha/beta-Hydrolases"/>
    <property type="match status" value="1"/>
</dbReference>
<proteinExistence type="predicted"/>
<name>A0AAJ6BL45_9CAUL</name>
<evidence type="ECO:0000256" key="1">
    <source>
        <dbReference type="PIRSR" id="PIRSR017388-1"/>
    </source>
</evidence>
<feature type="active site" description="Charge relay system" evidence="1">
    <location>
        <position position="227"/>
    </location>
</feature>
<dbReference type="Gene3D" id="3.40.50.1820">
    <property type="entry name" value="alpha/beta hydrolase"/>
    <property type="match status" value="1"/>
</dbReference>
<dbReference type="InterPro" id="IPR050266">
    <property type="entry name" value="AB_hydrolase_sf"/>
</dbReference>
<dbReference type="InterPro" id="IPR022742">
    <property type="entry name" value="Hydrolase_4"/>
</dbReference>
<evidence type="ECO:0000313" key="4">
    <source>
        <dbReference type="Proteomes" id="UP001213664"/>
    </source>
</evidence>
<dbReference type="GO" id="GO:0052689">
    <property type="term" value="F:carboxylic ester hydrolase activity"/>
    <property type="evidence" value="ECO:0007669"/>
    <property type="project" value="InterPro"/>
</dbReference>
<evidence type="ECO:0000259" key="2">
    <source>
        <dbReference type="Pfam" id="PF12146"/>
    </source>
</evidence>
<protein>
    <submittedName>
        <fullName evidence="3">Alpha/beta fold hydrolase</fullName>
    </submittedName>
</protein>
<keyword evidence="3" id="KW-0378">Hydrolase</keyword>
<gene>
    <name evidence="3" type="ORF">P0Y50_11770</name>
</gene>
<organism evidence="3 4">
    <name type="scientific">Candidatus Brevundimonas colombiensis</name>
    <dbReference type="NCBI Taxonomy" id="3121376"/>
    <lineage>
        <taxon>Bacteria</taxon>
        <taxon>Pseudomonadati</taxon>
        <taxon>Pseudomonadota</taxon>
        <taxon>Alphaproteobacteria</taxon>
        <taxon>Caulobacterales</taxon>
        <taxon>Caulobacteraceae</taxon>
        <taxon>Brevundimonas</taxon>
    </lineage>
</organism>
<evidence type="ECO:0000313" key="3">
    <source>
        <dbReference type="EMBL" id="WEK39216.1"/>
    </source>
</evidence>
<feature type="active site" description="Charge relay system" evidence="1">
    <location>
        <position position="257"/>
    </location>
</feature>
<sequence length="290" mass="31778">MTPPSTSVLKDHAYLLPGQGTNARIGVLLIHGLTGTPNEMRLIARGLQKEGFTVYALQLAGHCGDVDDLLATGWRDWMNSVQEGARHLAADTDRIIAVGLSMGALLALGLAEDGTAKLAGVVALSTTFRHDGWSMPFYTRFSFLLPLCRALGIGAKRVFFEMPPYGIKDEAIRARIVAQMQSGDSSQAGLPGNPWWSIGELQALARHVRRRLSLIDVPCLVIHARHDDVAALSNAQDIRNRVHKAPVELVVLEDSYHMVTIDRERRRVIACVTDFAKRIARQPETMEAAA</sequence>
<feature type="domain" description="Serine aminopeptidase S33" evidence="2">
    <location>
        <begin position="24"/>
        <end position="263"/>
    </location>
</feature>
<dbReference type="EMBL" id="CP119326">
    <property type="protein sequence ID" value="WEK39216.1"/>
    <property type="molecule type" value="Genomic_DNA"/>
</dbReference>
<dbReference type="PIRSF" id="PIRSF017388">
    <property type="entry name" value="Esterase_lipase"/>
    <property type="match status" value="1"/>
</dbReference>
<dbReference type="GO" id="GO:0016020">
    <property type="term" value="C:membrane"/>
    <property type="evidence" value="ECO:0007669"/>
    <property type="project" value="TreeGrafter"/>
</dbReference>
<accession>A0AAJ6BL45</accession>
<reference evidence="3" key="1">
    <citation type="submission" date="2023-03" db="EMBL/GenBank/DDBJ databases">
        <title>Andean soil-derived lignocellulolytic bacterial consortium as a source of novel taxa and putative plastic-active enzymes.</title>
        <authorList>
            <person name="Diaz-Garcia L."/>
            <person name="Chuvochina M."/>
            <person name="Feuerriegel G."/>
            <person name="Bunk B."/>
            <person name="Sproer C."/>
            <person name="Streit W.R."/>
            <person name="Rodriguez L.M."/>
            <person name="Overmann J."/>
            <person name="Jimenez D.J."/>
        </authorList>
    </citation>
    <scope>NUCLEOTIDE SEQUENCE</scope>
    <source>
        <strain evidence="3">MAG 833</strain>
    </source>
</reference>
<dbReference type="AlphaFoldDB" id="A0AAJ6BL45"/>
<dbReference type="Proteomes" id="UP001213664">
    <property type="component" value="Chromosome"/>
</dbReference>
<dbReference type="InterPro" id="IPR029058">
    <property type="entry name" value="AB_hydrolase_fold"/>
</dbReference>
<dbReference type="InterPro" id="IPR012354">
    <property type="entry name" value="Esterase_lipase"/>
</dbReference>
<dbReference type="PANTHER" id="PTHR43798:SF33">
    <property type="entry name" value="HYDROLASE, PUTATIVE (AFU_ORTHOLOGUE AFUA_2G14860)-RELATED"/>
    <property type="match status" value="1"/>
</dbReference>
<feature type="active site" description="Nucleophile" evidence="1">
    <location>
        <position position="101"/>
    </location>
</feature>
<dbReference type="PANTHER" id="PTHR43798">
    <property type="entry name" value="MONOACYLGLYCEROL LIPASE"/>
    <property type="match status" value="1"/>
</dbReference>
<dbReference type="Pfam" id="PF12146">
    <property type="entry name" value="Hydrolase_4"/>
    <property type="match status" value="1"/>
</dbReference>